<dbReference type="EMBL" id="PUBV01000009">
    <property type="protein sequence ID" value="PWB07896.1"/>
    <property type="molecule type" value="Genomic_DNA"/>
</dbReference>
<dbReference type="InterPro" id="IPR050902">
    <property type="entry name" value="ABC_Transporter_SBP"/>
</dbReference>
<comment type="caution">
    <text evidence="3">The sequence shown here is derived from an EMBL/GenBank/DDBJ whole genome shotgun (WGS) entry which is preliminary data.</text>
</comment>
<organism evidence="3 4">
    <name type="scientific">Paramuribaculum intestinale</name>
    <dbReference type="NCBI Taxonomy" id="2094151"/>
    <lineage>
        <taxon>Bacteria</taxon>
        <taxon>Pseudomonadati</taxon>
        <taxon>Bacteroidota</taxon>
        <taxon>Bacteroidia</taxon>
        <taxon>Bacteroidales</taxon>
        <taxon>Muribaculaceae</taxon>
        <taxon>Paramuribaculum</taxon>
    </lineage>
</organism>
<evidence type="ECO:0000256" key="1">
    <source>
        <dbReference type="SAM" id="SignalP"/>
    </source>
</evidence>
<sequence length="386" mass="42454">MIRATDKALHTFFSAVLTAAAAISLVSCGGGSGAVSHQRGDAMRFDFARNITIDETDSFAVVRIRNPWDTLRTLHTYVLVADSLPVPSSLPEGTLVRTPLKNALVYSAVHVSLIDEFGAGESIGGVCDSKYIHTPAVTARMADGSVADCGIGTAPDLEKIMMLSPDAIMLSPFENSGGYGRVTSLGIPIIECADYMEPTPLGRAEWMKFYGMLFGRSAMADSLFRNSRNEYERLMKRVKNVETRPEVLVDRLYGSQWYVPGGQSTMGLFITHAGGTNPFASRQSSGSYPVSGEEVLLTARNAPVWLIRYNQSSDMTYGQLESDSPFYPLFDAFGRKRVYGCNTAVRYFYEEVPFHPQWLLAELISIIHPGLVEPYPGHSYFIPLQP</sequence>
<dbReference type="Pfam" id="PF01497">
    <property type="entry name" value="Peripla_BP_2"/>
    <property type="match status" value="1"/>
</dbReference>
<proteinExistence type="predicted"/>
<dbReference type="Proteomes" id="UP000244925">
    <property type="component" value="Unassembled WGS sequence"/>
</dbReference>
<dbReference type="PROSITE" id="PS51257">
    <property type="entry name" value="PROKAR_LIPOPROTEIN"/>
    <property type="match status" value="1"/>
</dbReference>
<protein>
    <submittedName>
        <fullName evidence="3">ABC transporter substrate-binding protein</fullName>
    </submittedName>
</protein>
<evidence type="ECO:0000313" key="3">
    <source>
        <dbReference type="EMBL" id="PWB07896.1"/>
    </source>
</evidence>
<dbReference type="RefSeq" id="WP_107035813.1">
    <property type="nucleotide sequence ID" value="NZ_CAOQKO010000006.1"/>
</dbReference>
<feature type="chain" id="PRO_5016014407" evidence="1">
    <location>
        <begin position="20"/>
        <end position="386"/>
    </location>
</feature>
<gene>
    <name evidence="3" type="ORF">C5O25_05920</name>
</gene>
<feature type="signal peptide" evidence="1">
    <location>
        <begin position="1"/>
        <end position="19"/>
    </location>
</feature>
<dbReference type="PROSITE" id="PS50983">
    <property type="entry name" value="FE_B12_PBP"/>
    <property type="match status" value="1"/>
</dbReference>
<dbReference type="AlphaFoldDB" id="A0A2V1IZC8"/>
<keyword evidence="1" id="KW-0732">Signal</keyword>
<evidence type="ECO:0000259" key="2">
    <source>
        <dbReference type="PROSITE" id="PS50983"/>
    </source>
</evidence>
<dbReference type="GO" id="GO:0071281">
    <property type="term" value="P:cellular response to iron ion"/>
    <property type="evidence" value="ECO:0007669"/>
    <property type="project" value="TreeGrafter"/>
</dbReference>
<accession>A0A2V1IZC8</accession>
<dbReference type="InterPro" id="IPR002491">
    <property type="entry name" value="ABC_transptr_periplasmic_BD"/>
</dbReference>
<dbReference type="SUPFAM" id="SSF53807">
    <property type="entry name" value="Helical backbone' metal receptor"/>
    <property type="match status" value="1"/>
</dbReference>
<dbReference type="PANTHER" id="PTHR30535:SF34">
    <property type="entry name" value="MOLYBDATE-BINDING PROTEIN MOLA"/>
    <property type="match status" value="1"/>
</dbReference>
<feature type="domain" description="Fe/B12 periplasmic-binding" evidence="2">
    <location>
        <begin position="102"/>
        <end position="371"/>
    </location>
</feature>
<reference evidence="4" key="1">
    <citation type="submission" date="2018-02" db="EMBL/GenBank/DDBJ databases">
        <authorList>
            <person name="Clavel T."/>
            <person name="Strowig T."/>
        </authorList>
    </citation>
    <scope>NUCLEOTIDE SEQUENCE [LARGE SCALE GENOMIC DNA]</scope>
    <source>
        <strain evidence="4">DSM 100764</strain>
    </source>
</reference>
<dbReference type="Gene3D" id="3.40.50.1980">
    <property type="entry name" value="Nitrogenase molybdenum iron protein domain"/>
    <property type="match status" value="2"/>
</dbReference>
<name>A0A2V1IZC8_9BACT</name>
<keyword evidence="4" id="KW-1185">Reference proteome</keyword>
<evidence type="ECO:0000313" key="4">
    <source>
        <dbReference type="Proteomes" id="UP000244925"/>
    </source>
</evidence>
<dbReference type="PANTHER" id="PTHR30535">
    <property type="entry name" value="VITAMIN B12-BINDING PROTEIN"/>
    <property type="match status" value="1"/>
</dbReference>